<dbReference type="GO" id="GO:0046920">
    <property type="term" value="F:alpha-(1-&gt;3)-fucosyltransferase activity"/>
    <property type="evidence" value="ECO:0007669"/>
    <property type="project" value="TreeGrafter"/>
</dbReference>
<sequence>MSNSLRLSLIDKPRSPSGPHLPRIGVQRLPSPATAQRRKGEKCPRSLLFVVLLAFCGAISVIVLELYFLSMAYGDETILFDEVFRAFLRHLFKAFQREPPRVLPSCDDSLPRPFAPLPFAVNATPAMYAQFGRSKLNRMAAGDPRRANARMLGPVTRWDYRYECRDDNKRRSRMSLRRTGYNGENDRRRLRGDGKGDEAAHEADGIDWRFYTVNRSDPVVILEWANPPAHIGMAGVLQIDDGMLNCDVPCFLSKNKKKWIAADAIVFGAYDRDFSKGLVKDKPIHQYWAANTMEVADWMQDANTLNRFDLKMTVQLNSDVPRIYLGWSAYDWLAPPRPKTGKHLVSALISNCRDNNGRLRYMQELMRHIPVASFGKCVHTANASDVLGLLSHRFTANRGREKNALLSRHKFHLAFENTNLPDYVTEKFAQALSAGTVPIVLSRVSNHHSFAPPPKSYIVAEDFESPRKLADYLRYLDSHPREYNKYLSWKREPLSPSFRRLLSLNYPDSTCHLCRFLAAARDIDAGYVDLSRFPRVIHRPAPPAKATSFVDAWNWEADELKEAEIRQKFVTFEGWEGRGVDLRLRGGAIAKEQEKETPAAVNGGNT</sequence>
<evidence type="ECO:0000256" key="3">
    <source>
        <dbReference type="ARBA" id="ARBA00008919"/>
    </source>
</evidence>
<dbReference type="InterPro" id="IPR038577">
    <property type="entry name" value="GT10-like_C_sf"/>
</dbReference>
<evidence type="ECO:0000256" key="11">
    <source>
        <dbReference type="ARBA" id="ARBA00037847"/>
    </source>
</evidence>
<evidence type="ECO:0000313" key="15">
    <source>
        <dbReference type="EMBL" id="CEM34744.1"/>
    </source>
</evidence>
<evidence type="ECO:0000256" key="13">
    <source>
        <dbReference type="SAM" id="MobiDB-lite"/>
    </source>
</evidence>
<evidence type="ECO:0000256" key="4">
    <source>
        <dbReference type="ARBA" id="ARBA00022676"/>
    </source>
</evidence>
<feature type="region of interest" description="Disordered" evidence="13">
    <location>
        <begin position="1"/>
        <end position="26"/>
    </location>
</feature>
<dbReference type="GO" id="GO:0032580">
    <property type="term" value="C:Golgi cisterna membrane"/>
    <property type="evidence" value="ECO:0007669"/>
    <property type="project" value="UniProtKB-SubCell"/>
</dbReference>
<dbReference type="EC" id="2.4.1.-" evidence="12"/>
<evidence type="ECO:0000259" key="14">
    <source>
        <dbReference type="Pfam" id="PF00852"/>
    </source>
</evidence>
<comment type="pathway">
    <text evidence="2">Protein modification; protein glycosylation.</text>
</comment>
<evidence type="ECO:0000256" key="8">
    <source>
        <dbReference type="ARBA" id="ARBA00022989"/>
    </source>
</evidence>
<evidence type="ECO:0000256" key="1">
    <source>
        <dbReference type="ARBA" id="ARBA00004606"/>
    </source>
</evidence>
<proteinExistence type="inferred from homology"/>
<comment type="subcellular location">
    <subcellularLocation>
        <location evidence="11">Endomembrane system</location>
        <topology evidence="11">Single-pass membrane protein</topology>
    </subcellularLocation>
    <subcellularLocation>
        <location evidence="12">Golgi apparatus</location>
        <location evidence="12">Golgi stack membrane</location>
        <topology evidence="12">Single-pass type II membrane protein</topology>
    </subcellularLocation>
    <subcellularLocation>
        <location evidence="1">Membrane</location>
        <topology evidence="1">Single-pass type II membrane protein</topology>
    </subcellularLocation>
</comment>
<dbReference type="PhylomeDB" id="A0A0G4GV21"/>
<dbReference type="AlphaFoldDB" id="A0A0G4GV21"/>
<dbReference type="Gene3D" id="3.40.50.11660">
    <property type="entry name" value="Glycosyl transferase family 10, C-terminal domain"/>
    <property type="match status" value="1"/>
</dbReference>
<dbReference type="FunFam" id="3.40.50.11660:FF:000002">
    <property type="entry name" value="Alpha-(1,3)-fucosyltransferase"/>
    <property type="match status" value="1"/>
</dbReference>
<evidence type="ECO:0000256" key="9">
    <source>
        <dbReference type="ARBA" id="ARBA00023136"/>
    </source>
</evidence>
<dbReference type="SUPFAM" id="SSF53756">
    <property type="entry name" value="UDP-Glycosyltransferase/glycogen phosphorylase"/>
    <property type="match status" value="1"/>
</dbReference>
<dbReference type="OrthoDB" id="435191at2759"/>
<keyword evidence="16" id="KW-1185">Reference proteome</keyword>
<dbReference type="UniPathway" id="UPA00378"/>
<evidence type="ECO:0000256" key="12">
    <source>
        <dbReference type="RuleBase" id="RU003832"/>
    </source>
</evidence>
<dbReference type="STRING" id="1169540.A0A0G4GV21"/>
<dbReference type="VEuPathDB" id="CryptoDB:Vbra_18721"/>
<dbReference type="EMBL" id="CDMY01000831">
    <property type="protein sequence ID" value="CEM34744.1"/>
    <property type="molecule type" value="Genomic_DNA"/>
</dbReference>
<keyword evidence="10" id="KW-0325">Glycoprotein</keyword>
<keyword evidence="9 12" id="KW-0472">Membrane</keyword>
<reference evidence="15 16" key="1">
    <citation type="submission" date="2014-11" db="EMBL/GenBank/DDBJ databases">
        <authorList>
            <person name="Zhu J."/>
            <person name="Qi W."/>
            <person name="Song R."/>
        </authorList>
    </citation>
    <scope>NUCLEOTIDE SEQUENCE [LARGE SCALE GENOMIC DNA]</scope>
</reference>
<gene>
    <name evidence="15" type="ORF">Vbra_18721</name>
</gene>
<keyword evidence="5 12" id="KW-0808">Transferase</keyword>
<keyword evidence="6 12" id="KW-0812">Transmembrane</keyword>
<keyword evidence="8 12" id="KW-1133">Transmembrane helix</keyword>
<keyword evidence="12" id="KW-0333">Golgi apparatus</keyword>
<protein>
    <recommendedName>
        <fullName evidence="12">Fucosyltransferase</fullName>
        <ecNumber evidence="12">2.4.1.-</ecNumber>
    </recommendedName>
</protein>
<accession>A0A0G4GV21</accession>
<keyword evidence="4 12" id="KW-0328">Glycosyltransferase</keyword>
<evidence type="ECO:0000256" key="2">
    <source>
        <dbReference type="ARBA" id="ARBA00004922"/>
    </source>
</evidence>
<dbReference type="InterPro" id="IPR001503">
    <property type="entry name" value="Glyco_trans_10"/>
</dbReference>
<feature type="region of interest" description="Disordered" evidence="13">
    <location>
        <begin position="173"/>
        <end position="199"/>
    </location>
</feature>
<organism evidence="15 16">
    <name type="scientific">Vitrella brassicaformis (strain CCMP3155)</name>
    <dbReference type="NCBI Taxonomy" id="1169540"/>
    <lineage>
        <taxon>Eukaryota</taxon>
        <taxon>Sar</taxon>
        <taxon>Alveolata</taxon>
        <taxon>Colpodellida</taxon>
        <taxon>Vitrellaceae</taxon>
        <taxon>Vitrella</taxon>
    </lineage>
</organism>
<name>A0A0G4GV21_VITBC</name>
<feature type="domain" description="Fucosyltransferase C-terminal" evidence="14">
    <location>
        <begin position="342"/>
        <end position="530"/>
    </location>
</feature>
<keyword evidence="7" id="KW-0735">Signal-anchor</keyword>
<feature type="compositionally biased region" description="Basic and acidic residues" evidence="13">
    <location>
        <begin position="184"/>
        <end position="199"/>
    </location>
</feature>
<feature type="transmembrane region" description="Helical" evidence="12">
    <location>
        <begin position="47"/>
        <end position="69"/>
    </location>
</feature>
<dbReference type="PANTHER" id="PTHR11929">
    <property type="entry name" value="ALPHA- 1,3 -FUCOSYLTRANSFERASE"/>
    <property type="match status" value="1"/>
</dbReference>
<evidence type="ECO:0000256" key="10">
    <source>
        <dbReference type="ARBA" id="ARBA00023180"/>
    </source>
</evidence>
<evidence type="ECO:0000313" key="16">
    <source>
        <dbReference type="Proteomes" id="UP000041254"/>
    </source>
</evidence>
<dbReference type="InterPro" id="IPR055270">
    <property type="entry name" value="Glyco_tran_10_C"/>
</dbReference>
<evidence type="ECO:0000256" key="6">
    <source>
        <dbReference type="ARBA" id="ARBA00022692"/>
    </source>
</evidence>
<dbReference type="PANTHER" id="PTHR11929:SF194">
    <property type="entry name" value="ALPHA-(1,3)-FUCOSYLTRANSFERASE 10"/>
    <property type="match status" value="1"/>
</dbReference>
<dbReference type="Proteomes" id="UP000041254">
    <property type="component" value="Unassembled WGS sequence"/>
</dbReference>
<evidence type="ECO:0000256" key="7">
    <source>
        <dbReference type="ARBA" id="ARBA00022968"/>
    </source>
</evidence>
<dbReference type="Pfam" id="PF00852">
    <property type="entry name" value="Glyco_transf_10"/>
    <property type="match status" value="1"/>
</dbReference>
<dbReference type="InParanoid" id="A0A0G4GV21"/>
<evidence type="ECO:0000256" key="5">
    <source>
        <dbReference type="ARBA" id="ARBA00022679"/>
    </source>
</evidence>
<comment type="similarity">
    <text evidence="3 12">Belongs to the glycosyltransferase 10 family.</text>
</comment>